<dbReference type="EMBL" id="ML120954">
    <property type="protein sequence ID" value="RPA88477.1"/>
    <property type="molecule type" value="Genomic_DNA"/>
</dbReference>
<dbReference type="Proteomes" id="UP000276215">
    <property type="component" value="Unassembled WGS sequence"/>
</dbReference>
<proteinExistence type="predicted"/>
<name>A0A3N4ISV7_9PEZI</name>
<evidence type="ECO:0000313" key="1">
    <source>
        <dbReference type="EMBL" id="RPA88477.1"/>
    </source>
</evidence>
<accession>A0A3N4ISV7</accession>
<keyword evidence="2" id="KW-1185">Reference proteome</keyword>
<sequence>MDKYKTFLKTIAEKGLEEAFNLRSNELAAECALTPGAWVKPTIRMRVHAQP</sequence>
<dbReference type="AlphaFoldDB" id="A0A3N4ISV7"/>
<gene>
    <name evidence="1" type="ORF">L873DRAFT_1824469</name>
</gene>
<reference evidence="1 2" key="1">
    <citation type="journal article" date="2018" name="Nat. Ecol. Evol.">
        <title>Pezizomycetes genomes reveal the molecular basis of ectomycorrhizal truffle lifestyle.</title>
        <authorList>
            <person name="Murat C."/>
            <person name="Payen T."/>
            <person name="Noel B."/>
            <person name="Kuo A."/>
            <person name="Morin E."/>
            <person name="Chen J."/>
            <person name="Kohler A."/>
            <person name="Krizsan K."/>
            <person name="Balestrini R."/>
            <person name="Da Silva C."/>
            <person name="Montanini B."/>
            <person name="Hainaut M."/>
            <person name="Levati E."/>
            <person name="Barry K.W."/>
            <person name="Belfiori B."/>
            <person name="Cichocki N."/>
            <person name="Clum A."/>
            <person name="Dockter R.B."/>
            <person name="Fauchery L."/>
            <person name="Guy J."/>
            <person name="Iotti M."/>
            <person name="Le Tacon F."/>
            <person name="Lindquist E.A."/>
            <person name="Lipzen A."/>
            <person name="Malagnac F."/>
            <person name="Mello A."/>
            <person name="Molinier V."/>
            <person name="Miyauchi S."/>
            <person name="Poulain J."/>
            <person name="Riccioni C."/>
            <person name="Rubini A."/>
            <person name="Sitrit Y."/>
            <person name="Splivallo R."/>
            <person name="Traeger S."/>
            <person name="Wang M."/>
            <person name="Zifcakova L."/>
            <person name="Wipf D."/>
            <person name="Zambonelli A."/>
            <person name="Paolocci F."/>
            <person name="Nowrousian M."/>
            <person name="Ottonello S."/>
            <person name="Baldrian P."/>
            <person name="Spatafora J.W."/>
            <person name="Henrissat B."/>
            <person name="Nagy L.G."/>
            <person name="Aury J.M."/>
            <person name="Wincker P."/>
            <person name="Grigoriev I.V."/>
            <person name="Bonfante P."/>
            <person name="Martin F.M."/>
        </authorList>
    </citation>
    <scope>NUCLEOTIDE SEQUENCE [LARGE SCALE GENOMIC DNA]</scope>
    <source>
        <strain evidence="1 2">120613-1</strain>
    </source>
</reference>
<evidence type="ECO:0000313" key="2">
    <source>
        <dbReference type="Proteomes" id="UP000276215"/>
    </source>
</evidence>
<organism evidence="1 2">
    <name type="scientific">Choiromyces venosus 120613-1</name>
    <dbReference type="NCBI Taxonomy" id="1336337"/>
    <lineage>
        <taxon>Eukaryota</taxon>
        <taxon>Fungi</taxon>
        <taxon>Dikarya</taxon>
        <taxon>Ascomycota</taxon>
        <taxon>Pezizomycotina</taxon>
        <taxon>Pezizomycetes</taxon>
        <taxon>Pezizales</taxon>
        <taxon>Tuberaceae</taxon>
        <taxon>Choiromyces</taxon>
    </lineage>
</organism>
<protein>
    <submittedName>
        <fullName evidence="1">Uncharacterized protein</fullName>
    </submittedName>
</protein>